<dbReference type="AlphaFoldDB" id="E8ZHA5"/>
<gene>
    <name evidence="1" type="ordered locus">HF1_05180</name>
</gene>
<organism evidence="1 2">
    <name type="scientific">Mycoplasma haemofelis (strain Langford 1)</name>
    <name type="common">Haemobartonella felis</name>
    <dbReference type="NCBI Taxonomy" id="941640"/>
    <lineage>
        <taxon>Bacteria</taxon>
        <taxon>Bacillati</taxon>
        <taxon>Mycoplasmatota</taxon>
        <taxon>Mollicutes</taxon>
        <taxon>Mycoplasmataceae</taxon>
        <taxon>Mycoplasma</taxon>
    </lineage>
</organism>
<evidence type="ECO:0000313" key="1">
    <source>
        <dbReference type="EMBL" id="CBY92526.1"/>
    </source>
</evidence>
<proteinExistence type="predicted"/>
<keyword evidence="2" id="KW-1185">Reference proteome</keyword>
<dbReference type="HOGENOM" id="CLU_2035463_0_0_14"/>
<dbReference type="EMBL" id="FR773153">
    <property type="protein sequence ID" value="CBY92526.1"/>
    <property type="molecule type" value="Genomic_DNA"/>
</dbReference>
<sequence length="121" mass="14394">MTTNKWLKIGGPTVTGIGGIIATSSLVSKSAEEKPEEKVRTKSLTDEDPLIGRLKGSRWKRTGRITRRWFGRIWRVSRSNPRSIWRRRARWRRRIWCWGRRRCFIGWRFRINVLSRGWAGK</sequence>
<accession>E8ZHA5</accession>
<dbReference type="KEGG" id="mha:HF1_05180"/>
<dbReference type="Proteomes" id="UP000008637">
    <property type="component" value="Chromosome"/>
</dbReference>
<reference evidence="1 2" key="1">
    <citation type="journal article" date="2011" name="J. Bacteriol.">
        <title>Complete genome sequence of Mycoplasma haemofelis, a hemotropic mycoplasma.</title>
        <authorList>
            <person name="Barker E.N."/>
            <person name="Helps C.R."/>
            <person name="Peters I.R."/>
            <person name="Darby A.C."/>
            <person name="Radford A.D."/>
            <person name="Tasker S."/>
        </authorList>
    </citation>
    <scope>NUCLEOTIDE SEQUENCE [LARGE SCALE GENOMIC DNA]</scope>
    <source>
        <strain evidence="1 2">Langford 1</strain>
    </source>
</reference>
<protein>
    <submittedName>
        <fullName evidence="1">Uncharacterized protein</fullName>
    </submittedName>
</protein>
<evidence type="ECO:0000313" key="2">
    <source>
        <dbReference type="Proteomes" id="UP000008637"/>
    </source>
</evidence>
<name>E8ZHA5_MYCHL</name>